<proteinExistence type="inferred from homology"/>
<evidence type="ECO:0000313" key="12">
    <source>
        <dbReference type="EMBL" id="OWJ73357.1"/>
    </source>
</evidence>
<comment type="cofactor">
    <cofactor evidence="1">
        <name>Mg(2+)</name>
        <dbReference type="ChEBI" id="CHEBI:18420"/>
    </cofactor>
</comment>
<dbReference type="RefSeq" id="WP_088239091.1">
    <property type="nucleotide sequence ID" value="NZ_CALUEG010000027.1"/>
</dbReference>
<comment type="caution">
    <text evidence="12">The sequence shown here is derived from an EMBL/GenBank/DDBJ whole genome shotgun (WGS) entry which is preliminary data.</text>
</comment>
<keyword evidence="5 11" id="KW-0808">Transferase</keyword>
<dbReference type="InterPro" id="IPR003374">
    <property type="entry name" value="ApbE-like_sf"/>
</dbReference>
<dbReference type="PANTHER" id="PTHR30040:SF2">
    <property type="entry name" value="FAD:PROTEIN FMN TRANSFERASE"/>
    <property type="match status" value="1"/>
</dbReference>
<gene>
    <name evidence="12" type="ORF">CDV53_15885</name>
</gene>
<keyword evidence="6 11" id="KW-0479">Metal-binding</keyword>
<name>A0ABX3ZQD7_9RHOB</name>
<evidence type="ECO:0000256" key="5">
    <source>
        <dbReference type="ARBA" id="ARBA00022679"/>
    </source>
</evidence>
<keyword evidence="4 11" id="KW-0285">Flavoprotein</keyword>
<evidence type="ECO:0000256" key="2">
    <source>
        <dbReference type="ARBA" id="ARBA00011955"/>
    </source>
</evidence>
<dbReference type="InterPro" id="IPR024932">
    <property type="entry name" value="ApbE"/>
</dbReference>
<evidence type="ECO:0000256" key="9">
    <source>
        <dbReference type="ARBA" id="ARBA00031306"/>
    </source>
</evidence>
<protein>
    <recommendedName>
        <fullName evidence="3 11">FAD:protein FMN transferase</fullName>
        <ecNumber evidence="2 11">2.7.1.180</ecNumber>
    </recommendedName>
    <alternativeName>
        <fullName evidence="9 11">Flavin transferase</fullName>
    </alternativeName>
</protein>
<evidence type="ECO:0000256" key="7">
    <source>
        <dbReference type="ARBA" id="ARBA00022827"/>
    </source>
</evidence>
<evidence type="ECO:0000256" key="10">
    <source>
        <dbReference type="ARBA" id="ARBA00048540"/>
    </source>
</evidence>
<keyword evidence="7 11" id="KW-0274">FAD</keyword>
<evidence type="ECO:0000313" key="13">
    <source>
        <dbReference type="Proteomes" id="UP000214673"/>
    </source>
</evidence>
<evidence type="ECO:0000256" key="8">
    <source>
        <dbReference type="ARBA" id="ARBA00022842"/>
    </source>
</evidence>
<keyword evidence="13" id="KW-1185">Reference proteome</keyword>
<organism evidence="12 13">
    <name type="scientific">Haematobacter missouriensis</name>
    <dbReference type="NCBI Taxonomy" id="366616"/>
    <lineage>
        <taxon>Bacteria</taxon>
        <taxon>Pseudomonadati</taxon>
        <taxon>Pseudomonadota</taxon>
        <taxon>Alphaproteobacteria</taxon>
        <taxon>Rhodobacterales</taxon>
        <taxon>Paracoccaceae</taxon>
        <taxon>Haematobacter</taxon>
    </lineage>
</organism>
<reference evidence="12 13" key="1">
    <citation type="submission" date="2016-11" db="EMBL/GenBank/DDBJ databases">
        <title>Comparison of Traditional DNA-DNA Hybridization with In Silico Genomic Analysis.</title>
        <authorList>
            <person name="Nicholson A.C."/>
            <person name="Sammons S."/>
            <person name="Humrighouse B.W."/>
            <person name="Graziano J."/>
            <person name="Lasker B."/>
            <person name="Whitney A.M."/>
            <person name="Mcquiston J.R."/>
        </authorList>
    </citation>
    <scope>NUCLEOTIDE SEQUENCE [LARGE SCALE GENOMIC DNA]</scope>
    <source>
        <strain evidence="12 13">H1892</strain>
    </source>
</reference>
<dbReference type="PIRSF" id="PIRSF006268">
    <property type="entry name" value="ApbE"/>
    <property type="match status" value="1"/>
</dbReference>
<keyword evidence="8 11" id="KW-0460">Magnesium</keyword>
<comment type="catalytic activity">
    <reaction evidence="10 11">
        <text>L-threonyl-[protein] + FAD = FMN-L-threonyl-[protein] + AMP + H(+)</text>
        <dbReference type="Rhea" id="RHEA:36847"/>
        <dbReference type="Rhea" id="RHEA-COMP:11060"/>
        <dbReference type="Rhea" id="RHEA-COMP:11061"/>
        <dbReference type="ChEBI" id="CHEBI:15378"/>
        <dbReference type="ChEBI" id="CHEBI:30013"/>
        <dbReference type="ChEBI" id="CHEBI:57692"/>
        <dbReference type="ChEBI" id="CHEBI:74257"/>
        <dbReference type="ChEBI" id="CHEBI:456215"/>
        <dbReference type="EC" id="2.7.1.180"/>
    </reaction>
</comment>
<dbReference type="EC" id="2.7.1.180" evidence="2 11"/>
<dbReference type="PANTHER" id="PTHR30040">
    <property type="entry name" value="THIAMINE BIOSYNTHESIS LIPOPROTEIN APBE"/>
    <property type="match status" value="1"/>
</dbReference>
<evidence type="ECO:0000256" key="4">
    <source>
        <dbReference type="ARBA" id="ARBA00022630"/>
    </source>
</evidence>
<comment type="similarity">
    <text evidence="11">Belongs to the ApbE family.</text>
</comment>
<evidence type="ECO:0000256" key="3">
    <source>
        <dbReference type="ARBA" id="ARBA00016337"/>
    </source>
</evidence>
<dbReference type="Gene3D" id="3.10.520.10">
    <property type="entry name" value="ApbE-like domains"/>
    <property type="match status" value="1"/>
</dbReference>
<evidence type="ECO:0000256" key="1">
    <source>
        <dbReference type="ARBA" id="ARBA00001946"/>
    </source>
</evidence>
<dbReference type="SUPFAM" id="SSF143631">
    <property type="entry name" value="ApbE-like"/>
    <property type="match status" value="1"/>
</dbReference>
<evidence type="ECO:0000256" key="11">
    <source>
        <dbReference type="PIRNR" id="PIRNR006268"/>
    </source>
</evidence>
<sequence length="318" mass="33129">MMISGSETMRLTRRSVFLGLAAVAGLPQMAQAGEASRLSGRAFGTGWTALAEGLRDPERVAQRIRATLEAVDAEMSPFRPDSALSRFNAGGQDLPVSSDFEHVTRAALMVAAASGGACDPSVGPAVHRFGFGPIQGTYQPGGWQAIRCAEGRLWSEGPVTLDLCGIAKGFAVDRLAAVLGEESPSFIVEIGGEIFAQGDWPVGIADPLAGGVRSRIRLRDAAVATTGDAVNGFSHGGRRWSHVIDPATGAPVANDIASVSVIAPTAMQADALATALMVMGEERGLAFAAEQRVGALFLIRDSGGLRVRHNTVFAAHII</sequence>
<accession>A0ABX3ZQD7</accession>
<dbReference type="EMBL" id="NIPV01000093">
    <property type="protein sequence ID" value="OWJ73357.1"/>
    <property type="molecule type" value="Genomic_DNA"/>
</dbReference>
<dbReference type="Pfam" id="PF02424">
    <property type="entry name" value="ApbE"/>
    <property type="match status" value="1"/>
</dbReference>
<dbReference type="Proteomes" id="UP000214673">
    <property type="component" value="Unassembled WGS sequence"/>
</dbReference>
<evidence type="ECO:0000256" key="6">
    <source>
        <dbReference type="ARBA" id="ARBA00022723"/>
    </source>
</evidence>